<feature type="transmembrane region" description="Helical" evidence="8">
    <location>
        <begin position="304"/>
        <end position="322"/>
    </location>
</feature>
<gene>
    <name evidence="11" type="ORF">EEDITHA_LOCUS14850</name>
</gene>
<comment type="similarity">
    <text evidence="2 8">Belongs to the anoctamin family.</text>
</comment>
<keyword evidence="5 8" id="KW-1133">Transmembrane helix</keyword>
<feature type="transmembrane region" description="Helical" evidence="8">
    <location>
        <begin position="534"/>
        <end position="558"/>
    </location>
</feature>
<dbReference type="GO" id="GO:0005254">
    <property type="term" value="F:chloride channel activity"/>
    <property type="evidence" value="ECO:0007669"/>
    <property type="project" value="TreeGrafter"/>
</dbReference>
<dbReference type="GO" id="GO:0046983">
    <property type="term" value="F:protein dimerization activity"/>
    <property type="evidence" value="ECO:0007669"/>
    <property type="project" value="InterPro"/>
</dbReference>
<comment type="caution">
    <text evidence="11">The sequence shown here is derived from an EMBL/GenBank/DDBJ whole genome shotgun (WGS) entry which is preliminary data.</text>
</comment>
<evidence type="ECO:0000259" key="9">
    <source>
        <dbReference type="Pfam" id="PF04547"/>
    </source>
</evidence>
<comment type="caution">
    <text evidence="8">Lacks conserved residue(s) required for the propagation of feature annotation.</text>
</comment>
<dbReference type="InterPro" id="IPR007632">
    <property type="entry name" value="Anoctamin"/>
</dbReference>
<protein>
    <recommendedName>
        <fullName evidence="8">Anoctamin</fullName>
    </recommendedName>
</protein>
<keyword evidence="12" id="KW-1185">Reference proteome</keyword>
<keyword evidence="4 8" id="KW-0812">Transmembrane</keyword>
<evidence type="ECO:0000256" key="5">
    <source>
        <dbReference type="ARBA" id="ARBA00022989"/>
    </source>
</evidence>
<feature type="transmembrane region" description="Helical" evidence="8">
    <location>
        <begin position="227"/>
        <end position="248"/>
    </location>
</feature>
<dbReference type="InterPro" id="IPR032394">
    <property type="entry name" value="Anoct_dimer"/>
</dbReference>
<feature type="domain" description="Anoctamin transmembrane" evidence="9">
    <location>
        <begin position="210"/>
        <end position="337"/>
    </location>
</feature>
<dbReference type="PANTHER" id="PTHR12308:SF84">
    <property type="entry name" value="ANOCTAMIN"/>
    <property type="match status" value="1"/>
</dbReference>
<evidence type="ECO:0000256" key="4">
    <source>
        <dbReference type="ARBA" id="ARBA00022692"/>
    </source>
</evidence>
<evidence type="ECO:0000256" key="8">
    <source>
        <dbReference type="RuleBase" id="RU280814"/>
    </source>
</evidence>
<dbReference type="EMBL" id="CAKOGL010000022">
    <property type="protein sequence ID" value="CAH2099929.1"/>
    <property type="molecule type" value="Genomic_DNA"/>
</dbReference>
<dbReference type="AlphaFoldDB" id="A0AAU9UMN8"/>
<evidence type="ECO:0000259" key="10">
    <source>
        <dbReference type="Pfam" id="PF16178"/>
    </source>
</evidence>
<dbReference type="GO" id="GO:0005886">
    <property type="term" value="C:plasma membrane"/>
    <property type="evidence" value="ECO:0007669"/>
    <property type="project" value="UniProtKB-SubCell"/>
</dbReference>
<feature type="domain" description="Anoctamin dimerisation" evidence="10">
    <location>
        <begin position="11"/>
        <end position="78"/>
    </location>
</feature>
<evidence type="ECO:0000313" key="11">
    <source>
        <dbReference type="EMBL" id="CAH2099929.1"/>
    </source>
</evidence>
<feature type="transmembrane region" description="Helical" evidence="8">
    <location>
        <begin position="436"/>
        <end position="458"/>
    </location>
</feature>
<feature type="domain" description="Anoctamin dimerisation" evidence="10">
    <location>
        <begin position="125"/>
        <end position="207"/>
    </location>
</feature>
<name>A0AAU9UMN8_EUPED</name>
<dbReference type="Pfam" id="PF16178">
    <property type="entry name" value="Anoct_dimer"/>
    <property type="match status" value="2"/>
</dbReference>
<feature type="transmembrane region" description="Helical" evidence="8">
    <location>
        <begin position="388"/>
        <end position="410"/>
    </location>
</feature>
<organism evidence="11 12">
    <name type="scientific">Euphydryas editha</name>
    <name type="common">Edith's checkerspot</name>
    <dbReference type="NCBI Taxonomy" id="104508"/>
    <lineage>
        <taxon>Eukaryota</taxon>
        <taxon>Metazoa</taxon>
        <taxon>Ecdysozoa</taxon>
        <taxon>Arthropoda</taxon>
        <taxon>Hexapoda</taxon>
        <taxon>Insecta</taxon>
        <taxon>Pterygota</taxon>
        <taxon>Neoptera</taxon>
        <taxon>Endopterygota</taxon>
        <taxon>Lepidoptera</taxon>
        <taxon>Glossata</taxon>
        <taxon>Ditrysia</taxon>
        <taxon>Papilionoidea</taxon>
        <taxon>Nymphalidae</taxon>
        <taxon>Nymphalinae</taxon>
        <taxon>Euphydryas</taxon>
    </lineage>
</organism>
<keyword evidence="7" id="KW-0325">Glycoprotein</keyword>
<evidence type="ECO:0000256" key="1">
    <source>
        <dbReference type="ARBA" id="ARBA00004651"/>
    </source>
</evidence>
<evidence type="ECO:0000256" key="6">
    <source>
        <dbReference type="ARBA" id="ARBA00023136"/>
    </source>
</evidence>
<dbReference type="InterPro" id="IPR049452">
    <property type="entry name" value="Anoctamin_TM"/>
</dbReference>
<keyword evidence="3" id="KW-1003">Cell membrane</keyword>
<comment type="subcellular location">
    <subcellularLocation>
        <location evidence="1">Cell membrane</location>
        <topology evidence="1">Multi-pass membrane protein</topology>
    </subcellularLocation>
    <subcellularLocation>
        <location evidence="8">Membrane</location>
        <topology evidence="8">Multi-pass membrane protein</topology>
    </subcellularLocation>
</comment>
<keyword evidence="6 8" id="KW-0472">Membrane</keyword>
<evidence type="ECO:0000313" key="12">
    <source>
        <dbReference type="Proteomes" id="UP001153954"/>
    </source>
</evidence>
<evidence type="ECO:0000256" key="7">
    <source>
        <dbReference type="ARBA" id="ARBA00023180"/>
    </source>
</evidence>
<dbReference type="PANTHER" id="PTHR12308">
    <property type="entry name" value="ANOCTAMIN"/>
    <property type="match status" value="1"/>
</dbReference>
<dbReference type="Proteomes" id="UP001153954">
    <property type="component" value="Unassembled WGS sequence"/>
</dbReference>
<feature type="domain" description="Anoctamin transmembrane" evidence="9">
    <location>
        <begin position="362"/>
        <end position="574"/>
    </location>
</feature>
<reference evidence="11" key="1">
    <citation type="submission" date="2022-03" db="EMBL/GenBank/DDBJ databases">
        <authorList>
            <person name="Tunstrom K."/>
        </authorList>
    </citation>
    <scope>NUCLEOTIDE SEQUENCE</scope>
</reference>
<sequence>MDIENPAFTGFFNEGQKRIDLVLVVKDMNSDEMEEIRISFLINAIKFGLELEMEQGKLPEHKNLIFIKVHAPDAIIEEFGLYFNERKFFKESHVEFINPFFNFLGMQHERELIKIIRNVYPGPANYSTLERSKIVYQILLHLQFGQYENHFGINKLIRRKIILDAFALHDGPYFIQSKQEPRKYVNARQVLFYNWTGVTNIWKMQPIHMIQEYLGERIAFFFAYYEYLNIMLIIISAVGVWIASAHYFEKPQYDIFTKAVCSLNEKPDDIVCSECRNFTICPFLKHTVYCKELKFINRIDTEKMHFYAFLVAFWGLIYVALWKRRERYLLWIWELNEKYIQNLMRQTTDYNQARILDINTPCWEREYKLPNVTETFIHNNYSAIAIQFALALFSCAFPLTPLIILLINIWDIRHKARKLLLGHRRPLLLNASGPNIWHYLIFVSAHVIPLFNVAVIIFQSRLLRRSLKYPMSNMEVRFGVISIHAFEDYKEYAELYKKLIKPHIGSWEKHKCITPGEWIDIEGNNLKEPSQRWWFLRSFALELMLICEGTLLLMSLWIHFLLPPDSQDIQETKKIENKIKQKFYIREGFAK</sequence>
<accession>A0AAU9UMN8</accession>
<dbReference type="Pfam" id="PF04547">
    <property type="entry name" value="Anoctamin"/>
    <property type="match status" value="2"/>
</dbReference>
<evidence type="ECO:0000256" key="3">
    <source>
        <dbReference type="ARBA" id="ARBA00022475"/>
    </source>
</evidence>
<evidence type="ECO:0000256" key="2">
    <source>
        <dbReference type="ARBA" id="ARBA00009671"/>
    </source>
</evidence>
<proteinExistence type="inferred from homology"/>